<reference evidence="2" key="1">
    <citation type="submission" date="2020-02" db="EMBL/GenBank/DDBJ databases">
        <authorList>
            <person name="Meier V. D."/>
        </authorList>
    </citation>
    <scope>NUCLEOTIDE SEQUENCE</scope>
    <source>
        <strain evidence="2">AVDCRST_MAG76</strain>
    </source>
</reference>
<feature type="transmembrane region" description="Helical" evidence="1">
    <location>
        <begin position="69"/>
        <end position="87"/>
    </location>
</feature>
<feature type="transmembrane region" description="Helical" evidence="1">
    <location>
        <begin position="140"/>
        <end position="160"/>
    </location>
</feature>
<dbReference type="EMBL" id="CADCSZ010000088">
    <property type="protein sequence ID" value="CAA9235827.1"/>
    <property type="molecule type" value="Genomic_DNA"/>
</dbReference>
<feature type="transmembrane region" description="Helical" evidence="1">
    <location>
        <begin position="12"/>
        <end position="31"/>
    </location>
</feature>
<dbReference type="AlphaFoldDB" id="A0A6J4HWB7"/>
<dbReference type="Pfam" id="PF04240">
    <property type="entry name" value="Caroten_synth"/>
    <property type="match status" value="1"/>
</dbReference>
<name>A0A6J4HWB7_9ACTN</name>
<feature type="transmembrane region" description="Helical" evidence="1">
    <location>
        <begin position="180"/>
        <end position="198"/>
    </location>
</feature>
<keyword evidence="1" id="KW-0812">Transmembrane</keyword>
<protein>
    <submittedName>
        <fullName evidence="2">Carotenoid biosynthesis protein</fullName>
    </submittedName>
</protein>
<evidence type="ECO:0000313" key="2">
    <source>
        <dbReference type="EMBL" id="CAA9235827.1"/>
    </source>
</evidence>
<accession>A0A6J4HWB7</accession>
<feature type="transmembrane region" description="Helical" evidence="1">
    <location>
        <begin position="107"/>
        <end position="128"/>
    </location>
</feature>
<keyword evidence="1" id="KW-1133">Transmembrane helix</keyword>
<organism evidence="2">
    <name type="scientific">uncultured Acidimicrobiales bacterium</name>
    <dbReference type="NCBI Taxonomy" id="310071"/>
    <lineage>
        <taxon>Bacteria</taxon>
        <taxon>Bacillati</taxon>
        <taxon>Actinomycetota</taxon>
        <taxon>Acidimicrobiia</taxon>
        <taxon>Acidimicrobiales</taxon>
        <taxon>environmental samples</taxon>
    </lineage>
</organism>
<evidence type="ECO:0000256" key="1">
    <source>
        <dbReference type="SAM" id="Phobius"/>
    </source>
</evidence>
<gene>
    <name evidence="2" type="ORF">AVDCRST_MAG76-1506</name>
</gene>
<feature type="transmembrane region" description="Helical" evidence="1">
    <location>
        <begin position="43"/>
        <end position="62"/>
    </location>
</feature>
<proteinExistence type="predicted"/>
<dbReference type="PANTHER" id="PTHR39419">
    <property type="entry name" value="SLL0814 PROTEIN"/>
    <property type="match status" value="1"/>
</dbReference>
<dbReference type="InterPro" id="IPR007354">
    <property type="entry name" value="CruF-like"/>
</dbReference>
<sequence length="269" mass="27849">MDLRSARHHLPARGATSAALVFLVLMWLAQVATPLFERGQRQAPTTAVVVLLAASALCAAAASVGWWRALVAVTAATAVGFAVEAVGTRTGLPFGEYRYSGALQPQVLGVPVVVALAWAGMGLPAWAVAGRLVHQPAARVALGAAALTGWDLFLDPQMVAEGFWIWPGGGAYRGIPLSNFAGWLAVSALLMALFALVAPGARSKLAASTYALMAVMEVLGFLLFFGDAVVAIVGGLVCVPLGVAALVAPRPPGRLEPEGRRRRPLAARG</sequence>
<feature type="transmembrane region" description="Helical" evidence="1">
    <location>
        <begin position="230"/>
        <end position="248"/>
    </location>
</feature>
<dbReference type="PANTHER" id="PTHR39419:SF1">
    <property type="entry name" value="SLL0814 PROTEIN"/>
    <property type="match status" value="1"/>
</dbReference>
<keyword evidence="1" id="KW-0472">Membrane</keyword>